<dbReference type="AlphaFoldDB" id="A0A0B0EL89"/>
<dbReference type="Proteomes" id="UP000030652">
    <property type="component" value="Unassembled WGS sequence"/>
</dbReference>
<evidence type="ECO:0000313" key="3">
    <source>
        <dbReference type="Proteomes" id="UP000030652"/>
    </source>
</evidence>
<name>A0A0B0EL89_9BACT</name>
<evidence type="ECO:0000313" key="2">
    <source>
        <dbReference type="EMBL" id="KHE93837.1"/>
    </source>
</evidence>
<dbReference type="eggNOG" id="ENOG50339R9">
    <property type="taxonomic scope" value="Bacteria"/>
</dbReference>
<sequence length="197" mass="22412">MLKKITLILALFTIISLTGKTAHCISLNLTPSQINEAIDYAKKNKRLSPTNFAAPWVVNLGEKSGWATLWTPYHNVAFKAKKAAVEKRELSEGEILRALHFKESLTFVVSIFGHYMEFAKGYNAILYSEDKPIYPMYTFFPDFAEPSRFYPEEPAYVAGCVYKFPVENINQNSTLKLLITSPEGDELEFPFDLVKIK</sequence>
<comment type="caution">
    <text evidence="2">The sequence shown here is derived from an EMBL/GenBank/DDBJ whole genome shotgun (WGS) entry which is preliminary data.</text>
</comment>
<protein>
    <submittedName>
        <fullName evidence="2">Uncharacterized protein</fullName>
    </submittedName>
</protein>
<feature type="signal peptide" evidence="1">
    <location>
        <begin position="1"/>
        <end position="22"/>
    </location>
</feature>
<reference evidence="2 3" key="1">
    <citation type="submission" date="2014-10" db="EMBL/GenBank/DDBJ databases">
        <title>Draft genome of anammox bacterium scalindua brodae, obtained using differential coverage binning of sequence data from two enrichment reactors.</title>
        <authorList>
            <person name="Speth D.R."/>
            <person name="Russ L."/>
            <person name="Kartal B."/>
            <person name="Op den Camp H.J."/>
            <person name="Dutilh B.E."/>
            <person name="Jetten M.S."/>
        </authorList>
    </citation>
    <scope>NUCLEOTIDE SEQUENCE [LARGE SCALE GENOMIC DNA]</scope>
    <source>
        <strain evidence="2">RU1</strain>
    </source>
</reference>
<feature type="chain" id="PRO_5002074523" evidence="1">
    <location>
        <begin position="23"/>
        <end position="197"/>
    </location>
</feature>
<organism evidence="2 3">
    <name type="scientific">Candidatus Scalindua brodae</name>
    <dbReference type="NCBI Taxonomy" id="237368"/>
    <lineage>
        <taxon>Bacteria</taxon>
        <taxon>Pseudomonadati</taxon>
        <taxon>Planctomycetota</taxon>
        <taxon>Candidatus Brocadiia</taxon>
        <taxon>Candidatus Brocadiales</taxon>
        <taxon>Candidatus Scalinduaceae</taxon>
        <taxon>Candidatus Scalindua</taxon>
    </lineage>
</organism>
<keyword evidence="1" id="KW-0732">Signal</keyword>
<gene>
    <name evidence="2" type="ORF">SCABRO_00394</name>
</gene>
<dbReference type="EMBL" id="JRYO01000033">
    <property type="protein sequence ID" value="KHE93837.1"/>
    <property type="molecule type" value="Genomic_DNA"/>
</dbReference>
<evidence type="ECO:0000256" key="1">
    <source>
        <dbReference type="SAM" id="SignalP"/>
    </source>
</evidence>
<proteinExistence type="predicted"/>
<accession>A0A0B0EL89</accession>
<dbReference type="PATRIC" id="fig|237368.3.peg.432"/>